<name>A0A834IYF1_RHYFE</name>
<dbReference type="InterPro" id="IPR014898">
    <property type="entry name" value="Znf_C2H2_LYAR"/>
</dbReference>
<dbReference type="FunFam" id="3.30.1490.490:FF:000001">
    <property type="entry name" value="cell growth-regulating nucleolar protein-like"/>
    <property type="match status" value="1"/>
</dbReference>
<comment type="caution">
    <text evidence="11">The sequence shown here is derived from an EMBL/GenBank/DDBJ whole genome shotgun (WGS) entry which is preliminary data.</text>
</comment>
<dbReference type="GO" id="GO:0006364">
    <property type="term" value="P:rRNA processing"/>
    <property type="evidence" value="ECO:0007669"/>
    <property type="project" value="TreeGrafter"/>
</dbReference>
<keyword evidence="5" id="KW-0862">Zinc</keyword>
<feature type="domain" description="Cell growth-regulating nucleolar protein-like winged helix" evidence="10">
    <location>
        <begin position="238"/>
        <end position="303"/>
    </location>
</feature>
<feature type="region of interest" description="Disordered" evidence="8">
    <location>
        <begin position="149"/>
        <end position="222"/>
    </location>
</feature>
<evidence type="ECO:0000259" key="10">
    <source>
        <dbReference type="Pfam" id="PF25879"/>
    </source>
</evidence>
<dbReference type="PANTHER" id="PTHR13100">
    <property type="entry name" value="CELL GROWTH-REGULATING NUCLEOLAR PROTEIN LYAR"/>
    <property type="match status" value="1"/>
</dbReference>
<proteinExistence type="predicted"/>
<evidence type="ECO:0000256" key="6">
    <source>
        <dbReference type="ARBA" id="ARBA00023242"/>
    </source>
</evidence>
<evidence type="ECO:0000313" key="12">
    <source>
        <dbReference type="Proteomes" id="UP000625711"/>
    </source>
</evidence>
<dbReference type="PANTHER" id="PTHR13100:SF10">
    <property type="entry name" value="CELL GROWTH-REGULATING NUCLEOLAR PROTEIN"/>
    <property type="match status" value="1"/>
</dbReference>
<organism evidence="11 12">
    <name type="scientific">Rhynchophorus ferrugineus</name>
    <name type="common">Red palm weevil</name>
    <name type="synonym">Curculio ferrugineus</name>
    <dbReference type="NCBI Taxonomy" id="354439"/>
    <lineage>
        <taxon>Eukaryota</taxon>
        <taxon>Metazoa</taxon>
        <taxon>Ecdysozoa</taxon>
        <taxon>Arthropoda</taxon>
        <taxon>Hexapoda</taxon>
        <taxon>Insecta</taxon>
        <taxon>Pterygota</taxon>
        <taxon>Neoptera</taxon>
        <taxon>Endopterygota</taxon>
        <taxon>Coleoptera</taxon>
        <taxon>Polyphaga</taxon>
        <taxon>Cucujiformia</taxon>
        <taxon>Curculionidae</taxon>
        <taxon>Dryophthorinae</taxon>
        <taxon>Rhynchophorus</taxon>
    </lineage>
</organism>
<dbReference type="GO" id="GO:0000122">
    <property type="term" value="P:negative regulation of transcription by RNA polymerase II"/>
    <property type="evidence" value="ECO:0007669"/>
    <property type="project" value="TreeGrafter"/>
</dbReference>
<keyword evidence="3" id="KW-0677">Repeat</keyword>
<dbReference type="Pfam" id="PF25879">
    <property type="entry name" value="WHD_LYAR"/>
    <property type="match status" value="1"/>
</dbReference>
<dbReference type="EMBL" id="JAACXV010000039">
    <property type="protein sequence ID" value="KAF7286043.1"/>
    <property type="molecule type" value="Genomic_DNA"/>
</dbReference>
<dbReference type="Proteomes" id="UP000625711">
    <property type="component" value="Unassembled WGS sequence"/>
</dbReference>
<gene>
    <name evidence="11" type="ORF">GWI33_008346</name>
</gene>
<evidence type="ECO:0000256" key="8">
    <source>
        <dbReference type="SAM" id="MobiDB-lite"/>
    </source>
</evidence>
<dbReference type="AlphaFoldDB" id="A0A834IYF1"/>
<evidence type="ECO:0000259" key="9">
    <source>
        <dbReference type="Pfam" id="PF08790"/>
    </source>
</evidence>
<sequence>MVVFTCNHCGETLHKPKVEKHYQFQCRNYKSVSCVDCFKDFRDEEYVVHTKCITEDERYAAKGTYKNGIVKKGEVKQESWLEMIRSICDTEKNLRPSLRNLLNIISGNSNVPRKKIKFMNFVKSSLGGRANMNDVEEVWNLIETYKNRTSNHNDKQTNNINSTDNESSCGTKRSQDDDKAVAIVKKKRKLENSETSMIQDDENMKENKKKQKDSNSENGIPMDNTIETIKQNEEVSVKFDFKQKILEIVTKKGEISIKKLQKKVLKSYSNFIGGIDDDQNAVKKFNKKLKKISSIKIENESVVFKGA</sequence>
<evidence type="ECO:0000256" key="1">
    <source>
        <dbReference type="ARBA" id="ARBA00004123"/>
    </source>
</evidence>
<keyword evidence="2" id="KW-0479">Metal-binding</keyword>
<dbReference type="OrthoDB" id="21474at2759"/>
<dbReference type="InterPro" id="IPR036236">
    <property type="entry name" value="Znf_C2H2_sf"/>
</dbReference>
<evidence type="ECO:0000256" key="4">
    <source>
        <dbReference type="ARBA" id="ARBA00022771"/>
    </source>
</evidence>
<protein>
    <recommendedName>
        <fullName evidence="13">Cell growth-regulating nucleolar protein</fullName>
    </recommendedName>
</protein>
<keyword evidence="12" id="KW-1185">Reference proteome</keyword>
<accession>A0A834IYF1</accession>
<dbReference type="GO" id="GO:0008270">
    <property type="term" value="F:zinc ion binding"/>
    <property type="evidence" value="ECO:0007669"/>
    <property type="project" value="UniProtKB-KW"/>
</dbReference>
<dbReference type="GO" id="GO:0003677">
    <property type="term" value="F:DNA binding"/>
    <property type="evidence" value="ECO:0007669"/>
    <property type="project" value="InterPro"/>
</dbReference>
<evidence type="ECO:0000256" key="7">
    <source>
        <dbReference type="PROSITE-ProRule" id="PRU01145"/>
    </source>
</evidence>
<evidence type="ECO:0000313" key="11">
    <source>
        <dbReference type="EMBL" id="KAF7286043.1"/>
    </source>
</evidence>
<evidence type="ECO:0000256" key="5">
    <source>
        <dbReference type="ARBA" id="ARBA00022833"/>
    </source>
</evidence>
<reference evidence="11" key="1">
    <citation type="submission" date="2020-08" db="EMBL/GenBank/DDBJ databases">
        <title>Genome sequencing and assembly of the red palm weevil Rhynchophorus ferrugineus.</title>
        <authorList>
            <person name="Dias G.B."/>
            <person name="Bergman C.M."/>
            <person name="Manee M."/>
        </authorList>
    </citation>
    <scope>NUCLEOTIDE SEQUENCE</scope>
    <source>
        <strain evidence="11">AA-2017</strain>
        <tissue evidence="11">Whole larva</tissue>
    </source>
</reference>
<dbReference type="InterPro" id="IPR058719">
    <property type="entry name" value="WHD_LYAR"/>
</dbReference>
<keyword evidence="6" id="KW-0539">Nucleus</keyword>
<evidence type="ECO:0000256" key="3">
    <source>
        <dbReference type="ARBA" id="ARBA00022737"/>
    </source>
</evidence>
<dbReference type="InterPro" id="IPR039999">
    <property type="entry name" value="LYAR"/>
</dbReference>
<comment type="subcellular location">
    <subcellularLocation>
        <location evidence="1">Nucleus</location>
    </subcellularLocation>
</comment>
<dbReference type="Gene3D" id="3.30.1490.490">
    <property type="match status" value="1"/>
</dbReference>
<keyword evidence="4 7" id="KW-0863">Zinc-finger</keyword>
<dbReference type="Pfam" id="PF08790">
    <property type="entry name" value="zf-LYAR"/>
    <property type="match status" value="1"/>
</dbReference>
<evidence type="ECO:0008006" key="13">
    <source>
        <dbReference type="Google" id="ProtNLM"/>
    </source>
</evidence>
<feature type="compositionally biased region" description="Polar residues" evidence="8">
    <location>
        <begin position="156"/>
        <end position="172"/>
    </location>
</feature>
<feature type="domain" description="Zinc finger C2H2 LYAR-type" evidence="9">
    <location>
        <begin position="32"/>
        <end position="59"/>
    </location>
</feature>
<dbReference type="PROSITE" id="PS51804">
    <property type="entry name" value="ZF_C2HC_LYAR"/>
    <property type="match status" value="1"/>
</dbReference>
<dbReference type="SUPFAM" id="SSF57667">
    <property type="entry name" value="beta-beta-alpha zinc fingers"/>
    <property type="match status" value="2"/>
</dbReference>
<evidence type="ECO:0000256" key="2">
    <source>
        <dbReference type="ARBA" id="ARBA00022723"/>
    </source>
</evidence>
<dbReference type="GO" id="GO:0005730">
    <property type="term" value="C:nucleolus"/>
    <property type="evidence" value="ECO:0007669"/>
    <property type="project" value="TreeGrafter"/>
</dbReference>